<gene>
    <name evidence="8" type="ORF">CEUTPL_LOCUS5277</name>
</gene>
<dbReference type="SMART" id="SM00642">
    <property type="entry name" value="Aamy"/>
    <property type="match status" value="1"/>
</dbReference>
<evidence type="ECO:0000256" key="3">
    <source>
        <dbReference type="ARBA" id="ARBA00012741"/>
    </source>
</evidence>
<dbReference type="PANTHER" id="PTHR10357:SF179">
    <property type="entry name" value="NEUTRAL AND BASIC AMINO ACID TRANSPORT PROTEIN RBAT"/>
    <property type="match status" value="1"/>
</dbReference>
<dbReference type="Proteomes" id="UP001152799">
    <property type="component" value="Chromosome 2"/>
</dbReference>
<evidence type="ECO:0000256" key="2">
    <source>
        <dbReference type="ARBA" id="ARBA00008061"/>
    </source>
</evidence>
<feature type="signal peptide" evidence="6">
    <location>
        <begin position="1"/>
        <end position="23"/>
    </location>
</feature>
<evidence type="ECO:0000256" key="1">
    <source>
        <dbReference type="ARBA" id="ARBA00001657"/>
    </source>
</evidence>
<dbReference type="InterPro" id="IPR045857">
    <property type="entry name" value="O16G_dom_2"/>
</dbReference>
<dbReference type="Gene3D" id="3.90.400.10">
    <property type="entry name" value="Oligo-1,6-glucosidase, Domain 2"/>
    <property type="match status" value="1"/>
</dbReference>
<dbReference type="Gene3D" id="3.20.20.80">
    <property type="entry name" value="Glycosidases"/>
    <property type="match status" value="1"/>
</dbReference>
<keyword evidence="5" id="KW-0378">Hydrolase</keyword>
<keyword evidence="5" id="KW-0326">Glycosidase</keyword>
<dbReference type="AlphaFoldDB" id="A0A9N9QCG4"/>
<dbReference type="OrthoDB" id="1740265at2759"/>
<dbReference type="SUPFAM" id="SSF51445">
    <property type="entry name" value="(Trans)glycosidases"/>
    <property type="match status" value="1"/>
</dbReference>
<accession>A0A9N9QCG4</accession>
<evidence type="ECO:0000256" key="4">
    <source>
        <dbReference type="ARBA" id="ARBA00023180"/>
    </source>
</evidence>
<feature type="domain" description="Glycosyl hydrolase family 13 catalytic" evidence="7">
    <location>
        <begin position="41"/>
        <end position="433"/>
    </location>
</feature>
<keyword evidence="6" id="KW-0732">Signal</keyword>
<evidence type="ECO:0000313" key="8">
    <source>
        <dbReference type="EMBL" id="CAG9764643.1"/>
    </source>
</evidence>
<feature type="chain" id="PRO_5040321753" description="alpha-glucosidase" evidence="6">
    <location>
        <begin position="24"/>
        <end position="596"/>
    </location>
</feature>
<keyword evidence="9" id="KW-1185">Reference proteome</keyword>
<protein>
    <recommendedName>
        <fullName evidence="3">alpha-glucosidase</fullName>
        <ecNumber evidence="3">3.2.1.20</ecNumber>
    </recommendedName>
</protein>
<dbReference type="GO" id="GO:0005975">
    <property type="term" value="P:carbohydrate metabolic process"/>
    <property type="evidence" value="ECO:0007669"/>
    <property type="project" value="InterPro"/>
</dbReference>
<evidence type="ECO:0000259" key="7">
    <source>
        <dbReference type="SMART" id="SM00642"/>
    </source>
</evidence>
<keyword evidence="4" id="KW-0325">Glycoprotein</keyword>
<evidence type="ECO:0000256" key="5">
    <source>
        <dbReference type="ARBA" id="ARBA00023295"/>
    </source>
</evidence>
<dbReference type="EMBL" id="OU892278">
    <property type="protein sequence ID" value="CAG9764643.1"/>
    <property type="molecule type" value="Genomic_DNA"/>
</dbReference>
<dbReference type="PANTHER" id="PTHR10357">
    <property type="entry name" value="ALPHA-AMYLASE FAMILY MEMBER"/>
    <property type="match status" value="1"/>
</dbReference>
<evidence type="ECO:0000256" key="6">
    <source>
        <dbReference type="SAM" id="SignalP"/>
    </source>
</evidence>
<proteinExistence type="inferred from homology"/>
<organism evidence="8 9">
    <name type="scientific">Ceutorhynchus assimilis</name>
    <name type="common">cabbage seed weevil</name>
    <dbReference type="NCBI Taxonomy" id="467358"/>
    <lineage>
        <taxon>Eukaryota</taxon>
        <taxon>Metazoa</taxon>
        <taxon>Ecdysozoa</taxon>
        <taxon>Arthropoda</taxon>
        <taxon>Hexapoda</taxon>
        <taxon>Insecta</taxon>
        <taxon>Pterygota</taxon>
        <taxon>Neoptera</taxon>
        <taxon>Endopterygota</taxon>
        <taxon>Coleoptera</taxon>
        <taxon>Polyphaga</taxon>
        <taxon>Cucujiformia</taxon>
        <taxon>Curculionidae</taxon>
        <taxon>Ceutorhynchinae</taxon>
        <taxon>Ceutorhynchus</taxon>
    </lineage>
</organism>
<comment type="catalytic activity">
    <reaction evidence="1">
        <text>Hydrolysis of terminal, non-reducing (1-&gt;4)-linked alpha-D-glucose residues with release of alpha-D-glucose.</text>
        <dbReference type="EC" id="3.2.1.20"/>
    </reaction>
</comment>
<evidence type="ECO:0000313" key="9">
    <source>
        <dbReference type="Proteomes" id="UP001152799"/>
    </source>
</evidence>
<dbReference type="GO" id="GO:0004558">
    <property type="term" value="F:alpha-1,4-glucosidase activity"/>
    <property type="evidence" value="ECO:0007669"/>
    <property type="project" value="UniProtKB-EC"/>
</dbReference>
<reference evidence="8" key="1">
    <citation type="submission" date="2022-01" db="EMBL/GenBank/DDBJ databases">
        <authorList>
            <person name="King R."/>
        </authorList>
    </citation>
    <scope>NUCLEOTIDE SEQUENCE</scope>
</reference>
<dbReference type="Pfam" id="PF00128">
    <property type="entry name" value="Alpha-amylase"/>
    <property type="match status" value="1"/>
</dbReference>
<dbReference type="InterPro" id="IPR017853">
    <property type="entry name" value="GH"/>
</dbReference>
<dbReference type="EC" id="3.2.1.20" evidence="3"/>
<dbReference type="InterPro" id="IPR006047">
    <property type="entry name" value="GH13_cat_dom"/>
</dbReference>
<sequence length="596" mass="68617">MKSPEKLSVFIFILLNMNNKVSSKNTDEGDKQWYKTSTLYQVYPRSLKDSNGDGIGDLRGVIQKLNLFVDAGITAFWLSPIFKSPQVDQGYDVSDYYTVEPDYGTNEDLYELIQLSHEAGIKVLLDFVPNHTSDQHGWFNKSIHREDGYDDFYIWADGVVDSNGERQPPNNWLSLFGGSAWEWNQIRQQYYFHQFTVQQPELNYRSQGMVNALKDVMQFWLDKGIDGFRVDAVPYLVEDAKLTNEPVKDIAGCSSTIYTCLDHIYTKDQQGSFEAVYDFRDFVENYTDTVGGDQRIIVTEAYSPRNITLLYYGNSDGSRLGAHYTFNFDFIQYLNFDSSASDIANIINWWQENLNTSWIRNWVMGNHDNHRVATRLGYPDAYNMLVDGFLPGVSVTYQGEEIAMENGEVDCTQGKDPKANCSNFESVSRDFERTPFQWDFSKNAGFSDANETWLPVSSKYLSNNLAAQNVTGLKSHYNLYKDCIKFHKKLSEESAKVQFQELNTFRSHTQGDVLITYRMFNTSCGHDDPYVLLFNMNRVEVASVDLIVNVVKSYQVEVTWLQSKYQVGEKISSKEIHLFPQESIILKAQCDQKYME</sequence>
<name>A0A9N9QCG4_9CUCU</name>
<comment type="similarity">
    <text evidence="2">Belongs to the glycosyl hydrolase 13 family.</text>
</comment>
<dbReference type="FunFam" id="3.90.400.10:FF:000001">
    <property type="entry name" value="Maltase A3, isoform A"/>
    <property type="match status" value="1"/>
</dbReference>